<protein>
    <submittedName>
        <fullName evidence="1">Uncharacterized protein</fullName>
    </submittedName>
</protein>
<comment type="caution">
    <text evidence="1">The sequence shown here is derived from an EMBL/GenBank/DDBJ whole genome shotgun (WGS) entry which is preliminary data.</text>
</comment>
<sequence length="37" mass="4230">FTESKILYSCYDGPDAPPYNDILFWKEYDPVSDPGEG</sequence>
<dbReference type="EMBL" id="BARS01058013">
    <property type="protein sequence ID" value="GAG44674.1"/>
    <property type="molecule type" value="Genomic_DNA"/>
</dbReference>
<feature type="non-terminal residue" evidence="1">
    <location>
        <position position="1"/>
    </location>
</feature>
<name>X0XND1_9ZZZZ</name>
<proteinExistence type="predicted"/>
<evidence type="ECO:0000313" key="1">
    <source>
        <dbReference type="EMBL" id="GAG44674.1"/>
    </source>
</evidence>
<organism evidence="1">
    <name type="scientific">marine sediment metagenome</name>
    <dbReference type="NCBI Taxonomy" id="412755"/>
    <lineage>
        <taxon>unclassified sequences</taxon>
        <taxon>metagenomes</taxon>
        <taxon>ecological metagenomes</taxon>
    </lineage>
</organism>
<gene>
    <name evidence="1" type="ORF">S01H1_84807</name>
</gene>
<reference evidence="1" key="1">
    <citation type="journal article" date="2014" name="Front. Microbiol.">
        <title>High frequency of phylogenetically diverse reductive dehalogenase-homologous genes in deep subseafloor sedimentary metagenomes.</title>
        <authorList>
            <person name="Kawai M."/>
            <person name="Futagami T."/>
            <person name="Toyoda A."/>
            <person name="Takaki Y."/>
            <person name="Nishi S."/>
            <person name="Hori S."/>
            <person name="Arai W."/>
            <person name="Tsubouchi T."/>
            <person name="Morono Y."/>
            <person name="Uchiyama I."/>
            <person name="Ito T."/>
            <person name="Fujiyama A."/>
            <person name="Inagaki F."/>
            <person name="Takami H."/>
        </authorList>
    </citation>
    <scope>NUCLEOTIDE SEQUENCE</scope>
    <source>
        <strain evidence="1">Expedition CK06-06</strain>
    </source>
</reference>
<dbReference type="AlphaFoldDB" id="X0XND1"/>
<accession>X0XND1</accession>